<dbReference type="EC" id="5.2.1.8" evidence="7"/>
<dbReference type="Gene3D" id="1.10.4030.10">
    <property type="entry name" value="Porin chaperone SurA, peptide-binding domain"/>
    <property type="match status" value="1"/>
</dbReference>
<dbReference type="InterPro" id="IPR015391">
    <property type="entry name" value="SurA_N"/>
</dbReference>
<dbReference type="SUPFAM" id="SSF54534">
    <property type="entry name" value="FKBP-like"/>
    <property type="match status" value="2"/>
</dbReference>
<organism evidence="9 10">
    <name type="scientific">Ideonella alba</name>
    <dbReference type="NCBI Taxonomy" id="2824118"/>
    <lineage>
        <taxon>Bacteria</taxon>
        <taxon>Pseudomonadati</taxon>
        <taxon>Pseudomonadota</taxon>
        <taxon>Betaproteobacteria</taxon>
        <taxon>Burkholderiales</taxon>
        <taxon>Sphaerotilaceae</taxon>
        <taxon>Ideonella</taxon>
    </lineage>
</organism>
<dbReference type="PROSITE" id="PS50198">
    <property type="entry name" value="PPIC_PPIASE_2"/>
    <property type="match status" value="2"/>
</dbReference>
<reference evidence="9 10" key="1">
    <citation type="submission" date="2021-04" db="EMBL/GenBank/DDBJ databases">
        <title>The genome sequence of Ideonella sp. 3Y2.</title>
        <authorList>
            <person name="Liu Y."/>
        </authorList>
    </citation>
    <scope>NUCLEOTIDE SEQUENCE [LARGE SCALE GENOMIC DNA]</scope>
    <source>
        <strain evidence="9 10">3Y2</strain>
    </source>
</reference>
<protein>
    <recommendedName>
        <fullName evidence="7">Chaperone SurA</fullName>
    </recommendedName>
    <alternativeName>
        <fullName evidence="7">Peptidyl-prolyl cis-trans isomerase SurA</fullName>
        <shortName evidence="7">PPIase SurA</shortName>
        <ecNumber evidence="7">5.2.1.8</ecNumber>
    </alternativeName>
    <alternativeName>
        <fullName evidence="7">Rotamase SurA</fullName>
    </alternativeName>
</protein>
<dbReference type="GO" id="GO:0043165">
    <property type="term" value="P:Gram-negative-bacterium-type cell outer membrane assembly"/>
    <property type="evidence" value="ECO:0007669"/>
    <property type="project" value="InterPro"/>
</dbReference>
<dbReference type="InterPro" id="IPR046357">
    <property type="entry name" value="PPIase_dom_sf"/>
</dbReference>
<dbReference type="GO" id="GO:0042277">
    <property type="term" value="F:peptide binding"/>
    <property type="evidence" value="ECO:0007669"/>
    <property type="project" value="InterPro"/>
</dbReference>
<dbReference type="InterPro" id="IPR050280">
    <property type="entry name" value="OMP_Chaperone_SurA"/>
</dbReference>
<evidence type="ECO:0000256" key="1">
    <source>
        <dbReference type="ARBA" id="ARBA00022729"/>
    </source>
</evidence>
<evidence type="ECO:0000256" key="3">
    <source>
        <dbReference type="ARBA" id="ARBA00022764"/>
    </source>
</evidence>
<dbReference type="PROSITE" id="PS01096">
    <property type="entry name" value="PPIC_PPIASE_1"/>
    <property type="match status" value="1"/>
</dbReference>
<dbReference type="GO" id="GO:0006457">
    <property type="term" value="P:protein folding"/>
    <property type="evidence" value="ECO:0007669"/>
    <property type="project" value="UniProtKB-UniRule"/>
</dbReference>
<dbReference type="SUPFAM" id="SSF109998">
    <property type="entry name" value="Triger factor/SurA peptide-binding domain-like"/>
    <property type="match status" value="1"/>
</dbReference>
<dbReference type="EMBL" id="JAGQDD010000018">
    <property type="protein sequence ID" value="MBQ0932667.1"/>
    <property type="molecule type" value="Genomic_DNA"/>
</dbReference>
<keyword evidence="1 7" id="KW-0732">Signal</keyword>
<dbReference type="GO" id="GO:0030288">
    <property type="term" value="C:outer membrane-bounded periplasmic space"/>
    <property type="evidence" value="ECO:0007669"/>
    <property type="project" value="InterPro"/>
</dbReference>
<comment type="subcellular location">
    <subcellularLocation>
        <location evidence="7">Periplasm</location>
    </subcellularLocation>
    <text evidence="7">Is capable of associating with the outer membrane.</text>
</comment>
<feature type="domain" description="PpiC" evidence="8">
    <location>
        <begin position="292"/>
        <end position="391"/>
    </location>
</feature>
<evidence type="ECO:0000313" key="9">
    <source>
        <dbReference type="EMBL" id="MBQ0932667.1"/>
    </source>
</evidence>
<dbReference type="GO" id="GO:0050821">
    <property type="term" value="P:protein stabilization"/>
    <property type="evidence" value="ECO:0007669"/>
    <property type="project" value="InterPro"/>
</dbReference>
<evidence type="ECO:0000256" key="7">
    <source>
        <dbReference type="HAMAP-Rule" id="MF_01183"/>
    </source>
</evidence>
<keyword evidence="5 7" id="KW-0143">Chaperone</keyword>
<keyword evidence="3 7" id="KW-0574">Periplasm</keyword>
<dbReference type="InterPro" id="IPR000297">
    <property type="entry name" value="PPIase_PpiC"/>
</dbReference>
<comment type="caution">
    <text evidence="9">The sequence shown here is derived from an EMBL/GenBank/DDBJ whole genome shotgun (WGS) entry which is preliminary data.</text>
</comment>
<dbReference type="GO" id="GO:0051082">
    <property type="term" value="F:unfolded protein binding"/>
    <property type="evidence" value="ECO:0007669"/>
    <property type="project" value="UniProtKB-UniRule"/>
</dbReference>
<evidence type="ECO:0000256" key="6">
    <source>
        <dbReference type="ARBA" id="ARBA00023235"/>
    </source>
</evidence>
<dbReference type="InterPro" id="IPR023058">
    <property type="entry name" value="PPIase_PpiC_CS"/>
</dbReference>
<evidence type="ECO:0000256" key="2">
    <source>
        <dbReference type="ARBA" id="ARBA00022737"/>
    </source>
</evidence>
<dbReference type="InterPro" id="IPR027304">
    <property type="entry name" value="Trigger_fact/SurA_dom_sf"/>
</dbReference>
<feature type="domain" description="PpiC" evidence="8">
    <location>
        <begin position="181"/>
        <end position="284"/>
    </location>
</feature>
<feature type="chain" id="PRO_5038178877" description="Chaperone SurA" evidence="7">
    <location>
        <begin position="26"/>
        <end position="439"/>
    </location>
</feature>
<dbReference type="Proteomes" id="UP000676246">
    <property type="component" value="Unassembled WGS sequence"/>
</dbReference>
<dbReference type="Pfam" id="PF00639">
    <property type="entry name" value="Rotamase"/>
    <property type="match status" value="2"/>
</dbReference>
<comment type="function">
    <text evidence="7">Chaperone involved in the correct folding and assembly of outer membrane proteins. Recognizes specific patterns of aromatic residues and the orientation of their side chains, which are found more frequently in integral outer membrane proteins. May act in both early periplasmic and late outer membrane-associated steps of protein maturation.</text>
</comment>
<dbReference type="AlphaFoldDB" id="A0A940YHR0"/>
<evidence type="ECO:0000256" key="5">
    <source>
        <dbReference type="ARBA" id="ARBA00023186"/>
    </source>
</evidence>
<evidence type="ECO:0000256" key="4">
    <source>
        <dbReference type="ARBA" id="ARBA00023110"/>
    </source>
</evidence>
<dbReference type="PANTHER" id="PTHR47637:SF1">
    <property type="entry name" value="CHAPERONE SURA"/>
    <property type="match status" value="1"/>
</dbReference>
<keyword evidence="10" id="KW-1185">Reference proteome</keyword>
<dbReference type="Pfam" id="PF09312">
    <property type="entry name" value="SurA_N"/>
    <property type="match status" value="1"/>
</dbReference>
<keyword evidence="6 7" id="KW-0413">Isomerase</keyword>
<evidence type="ECO:0000313" key="10">
    <source>
        <dbReference type="Proteomes" id="UP000676246"/>
    </source>
</evidence>
<feature type="signal peptide" evidence="7">
    <location>
        <begin position="1"/>
        <end position="25"/>
    </location>
</feature>
<dbReference type="HAMAP" id="MF_01183">
    <property type="entry name" value="Chaperone_SurA"/>
    <property type="match status" value="1"/>
</dbReference>
<proteinExistence type="inferred from homology"/>
<keyword evidence="2 7" id="KW-0677">Repeat</keyword>
<keyword evidence="4 7" id="KW-0697">Rotamase</keyword>
<dbReference type="PANTHER" id="PTHR47637">
    <property type="entry name" value="CHAPERONE SURA"/>
    <property type="match status" value="1"/>
</dbReference>
<sequence length="439" mass="48649" precursor="true">MSKHTSLLTCLSLALALSLGTAAHGQSSRTTARSADYIVAVVNNELVTQIEVEQRAQRLREDLRRANSPMPPEDELRRQALRDLIDERVQVTWARESGLKADDLEVDRAVANIASANKMTLEQFRTRLRDEGMDYQRLRANLRDQLLAERAREREVPARIRVTDSEVENFIEARRNQAGATQTLNIAQILVSVPEGAAADVVAQRQARADEALRRVRGGESFAVVARDMSDDSAGRERGGELGSRPADRLPDLFVEAVKPLAVGAVVAAPVRSGAGFHVLKLLERSEAIATATQTRASHILLRPGASLSVDAAARRLGELRDQIASGKRRFDEVARSVSEDGSAAQGGDLGWANPGAFVPEFEEVMNRLPVGSMSEPFQSRFGVHLLQVTDRRQVPVDIRQLREQARNALREQKYDAAFTEWIDELRARAYIEMREPPQ</sequence>
<accession>A0A940YHR0</accession>
<dbReference type="InterPro" id="IPR023034">
    <property type="entry name" value="PPIase_SurA"/>
</dbReference>
<dbReference type="RefSeq" id="WP_210856376.1">
    <property type="nucleotide sequence ID" value="NZ_JAGQDD010000018.1"/>
</dbReference>
<comment type="catalytic activity">
    <reaction evidence="7">
        <text>[protein]-peptidylproline (omega=180) = [protein]-peptidylproline (omega=0)</text>
        <dbReference type="Rhea" id="RHEA:16237"/>
        <dbReference type="Rhea" id="RHEA-COMP:10747"/>
        <dbReference type="Rhea" id="RHEA-COMP:10748"/>
        <dbReference type="ChEBI" id="CHEBI:83833"/>
        <dbReference type="ChEBI" id="CHEBI:83834"/>
        <dbReference type="EC" id="5.2.1.8"/>
    </reaction>
</comment>
<comment type="domain">
    <text evidence="7">The PPIase activity resides only in the second parvulin domain. The N-terminal region and the C-terminal tail are necessary and sufficient for the chaperone activity of SurA. The PPIase activity is dispensable for SurA to function as a chaperone. The N-terminal region and the C-terminal tail are also required for porin recognition.</text>
</comment>
<evidence type="ECO:0000259" key="8">
    <source>
        <dbReference type="PROSITE" id="PS50198"/>
    </source>
</evidence>
<gene>
    <name evidence="7" type="primary">surA</name>
    <name evidence="9" type="ORF">KAK03_19485</name>
</gene>
<dbReference type="GO" id="GO:0003755">
    <property type="term" value="F:peptidyl-prolyl cis-trans isomerase activity"/>
    <property type="evidence" value="ECO:0007669"/>
    <property type="project" value="UniProtKB-UniRule"/>
</dbReference>
<dbReference type="Gene3D" id="3.10.50.40">
    <property type="match status" value="2"/>
</dbReference>
<name>A0A940YHR0_9BURK</name>